<evidence type="ECO:0000256" key="1">
    <source>
        <dbReference type="SAM" id="Phobius"/>
    </source>
</evidence>
<accession>R1GQS5</accession>
<organism evidence="2 3">
    <name type="scientific">Aeromonas molluscorum 848</name>
    <dbReference type="NCBI Taxonomy" id="1268236"/>
    <lineage>
        <taxon>Bacteria</taxon>
        <taxon>Pseudomonadati</taxon>
        <taxon>Pseudomonadota</taxon>
        <taxon>Gammaproteobacteria</taxon>
        <taxon>Aeromonadales</taxon>
        <taxon>Aeromonadaceae</taxon>
        <taxon>Aeromonas</taxon>
    </lineage>
</organism>
<reference evidence="2 3" key="1">
    <citation type="journal article" date="2013" name="Genome Announc.">
        <title>Draft Genome Sequence of Aeromonas molluscorum Strain 848TT, Isolated from Bivalve Molluscs.</title>
        <authorList>
            <person name="Spataro N."/>
            <person name="Farfan M."/>
            <person name="Albarral V."/>
            <person name="Sanglas A."/>
            <person name="Loren J.G."/>
            <person name="Fuste M.C."/>
            <person name="Bosch E."/>
        </authorList>
    </citation>
    <scope>NUCLEOTIDE SEQUENCE [LARGE SCALE GENOMIC DNA]</scope>
    <source>
        <strain evidence="2 3">848</strain>
    </source>
</reference>
<keyword evidence="1" id="KW-0472">Membrane</keyword>
<keyword evidence="1" id="KW-1133">Transmembrane helix</keyword>
<comment type="caution">
    <text evidence="2">The sequence shown here is derived from an EMBL/GenBank/DDBJ whole genome shotgun (WGS) entry which is preliminary data.</text>
</comment>
<proteinExistence type="predicted"/>
<dbReference type="RefSeq" id="WP_005906765.1">
    <property type="nucleotide sequence ID" value="NZ_AQGQ01000140.1"/>
</dbReference>
<keyword evidence="3" id="KW-1185">Reference proteome</keyword>
<dbReference type="PATRIC" id="fig|1268236.3.peg.3217"/>
<evidence type="ECO:0000313" key="2">
    <source>
        <dbReference type="EMBL" id="EOD54040.1"/>
    </source>
</evidence>
<evidence type="ECO:0000313" key="3">
    <source>
        <dbReference type="Proteomes" id="UP000013526"/>
    </source>
</evidence>
<gene>
    <name evidence="2" type="ORF">G113_16440</name>
</gene>
<dbReference type="AlphaFoldDB" id="R1GQS5"/>
<sequence length="93" mass="11061">MSNPLFLLIVLAFFIFYWVYYCDGRKRANRAGWQALPTREQYLAQHPDALVDDQIACHHCHHRDLQAQGLVHLADFRHQYVCPHCHQVLFRTQ</sequence>
<dbReference type="EMBL" id="AQGQ01000140">
    <property type="protein sequence ID" value="EOD54040.1"/>
    <property type="molecule type" value="Genomic_DNA"/>
</dbReference>
<dbReference type="OrthoDB" id="8240425at2"/>
<dbReference type="Proteomes" id="UP000013526">
    <property type="component" value="Unassembled WGS sequence"/>
</dbReference>
<keyword evidence="1" id="KW-0812">Transmembrane</keyword>
<feature type="transmembrane region" description="Helical" evidence="1">
    <location>
        <begin position="6"/>
        <end position="22"/>
    </location>
</feature>
<protein>
    <submittedName>
        <fullName evidence="2">Uncharacterized protein</fullName>
    </submittedName>
</protein>
<name>R1GQS5_9GAMM</name>